<comment type="caution">
    <text evidence="8">The sequence shown here is derived from an EMBL/GenBank/DDBJ whole genome shotgun (WGS) entry which is preliminary data.</text>
</comment>
<dbReference type="GO" id="GO:0005794">
    <property type="term" value="C:Golgi apparatus"/>
    <property type="evidence" value="ECO:0007669"/>
    <property type="project" value="TreeGrafter"/>
</dbReference>
<dbReference type="GO" id="GO:0016757">
    <property type="term" value="F:glycosyltransferase activity"/>
    <property type="evidence" value="ECO:0007669"/>
    <property type="project" value="UniProtKB-KW"/>
</dbReference>
<dbReference type="InterPro" id="IPR002495">
    <property type="entry name" value="Glyco_trans_8"/>
</dbReference>
<keyword evidence="9" id="KW-1185">Reference proteome</keyword>
<evidence type="ECO:0000256" key="3">
    <source>
        <dbReference type="ARBA" id="ARBA00006351"/>
    </source>
</evidence>
<keyword evidence="4" id="KW-0328">Glycosyltransferase</keyword>
<dbReference type="PANTHER" id="PTHR13778:SF48">
    <property type="entry name" value="GALACTURONOSYLTRANSFERASE-LIKE 7-RELATED"/>
    <property type="match status" value="1"/>
</dbReference>
<evidence type="ECO:0000256" key="5">
    <source>
        <dbReference type="ARBA" id="ARBA00022679"/>
    </source>
</evidence>
<dbReference type="Proteomes" id="UP000289738">
    <property type="component" value="Chromosome B07"/>
</dbReference>
<keyword evidence="5" id="KW-0808">Transferase</keyword>
<evidence type="ECO:0000313" key="9">
    <source>
        <dbReference type="Proteomes" id="UP000289738"/>
    </source>
</evidence>
<sequence>MVAFWSDHHFVGTFEGRRPCYFNTGLMVMVMDLVRWRTKGYTKRIERWMEVQKSIRIYKLGSLPPFLLVFAGHVGPLSIGGTSMNWEVIMLREAAGTSTLARLILSTIRGCYLASATLAINGIHHQTFAISAKEMTEGRT</sequence>
<comment type="pathway">
    <text evidence="2">Glycan metabolism; pectin biosynthesis.</text>
</comment>
<keyword evidence="6" id="KW-0735">Signal-anchor</keyword>
<evidence type="ECO:0000256" key="6">
    <source>
        <dbReference type="ARBA" id="ARBA00022968"/>
    </source>
</evidence>
<gene>
    <name evidence="8" type="ORF">Ahy_B07g088151</name>
</gene>
<dbReference type="PANTHER" id="PTHR13778">
    <property type="entry name" value="GLYCOSYLTRANSFERASE 8 DOMAIN-CONTAINING PROTEIN"/>
    <property type="match status" value="1"/>
</dbReference>
<comment type="subcellular location">
    <subcellularLocation>
        <location evidence="1">Membrane</location>
        <topology evidence="1">Single-pass type II membrane protein</topology>
    </subcellularLocation>
</comment>
<dbReference type="Pfam" id="PF01501">
    <property type="entry name" value="Glyco_transf_8"/>
    <property type="match status" value="1"/>
</dbReference>
<reference evidence="8 9" key="1">
    <citation type="submission" date="2019-01" db="EMBL/GenBank/DDBJ databases">
        <title>Sequencing of cultivated peanut Arachis hypogaea provides insights into genome evolution and oil improvement.</title>
        <authorList>
            <person name="Chen X."/>
        </authorList>
    </citation>
    <scope>NUCLEOTIDE SEQUENCE [LARGE SCALE GENOMIC DNA]</scope>
    <source>
        <strain evidence="9">cv. Fuhuasheng</strain>
        <tissue evidence="8">Leaves</tissue>
    </source>
</reference>
<dbReference type="SUPFAM" id="SSF53448">
    <property type="entry name" value="Nucleotide-diphospho-sugar transferases"/>
    <property type="match status" value="1"/>
</dbReference>
<dbReference type="STRING" id="3818.A0A444YDV3"/>
<dbReference type="EMBL" id="SDMP01000017">
    <property type="protein sequence ID" value="RYR00091.1"/>
    <property type="molecule type" value="Genomic_DNA"/>
</dbReference>
<proteinExistence type="inferred from homology"/>
<comment type="similarity">
    <text evidence="3 7">Belongs to the glycosyltransferase 8 family.</text>
</comment>
<evidence type="ECO:0000256" key="2">
    <source>
        <dbReference type="ARBA" id="ARBA00004877"/>
    </source>
</evidence>
<name>A0A444YDV3_ARAHY</name>
<dbReference type="GO" id="GO:0016020">
    <property type="term" value="C:membrane"/>
    <property type="evidence" value="ECO:0007669"/>
    <property type="project" value="UniProtKB-SubCell"/>
</dbReference>
<accession>A0A444YDV3</accession>
<dbReference type="EC" id="2.4.1.-" evidence="7"/>
<keyword evidence="6" id="KW-0812">Transmembrane</keyword>
<dbReference type="Gene3D" id="3.90.550.10">
    <property type="entry name" value="Spore Coat Polysaccharide Biosynthesis Protein SpsA, Chain A"/>
    <property type="match status" value="1"/>
</dbReference>
<evidence type="ECO:0000256" key="1">
    <source>
        <dbReference type="ARBA" id="ARBA00004606"/>
    </source>
</evidence>
<evidence type="ECO:0000256" key="7">
    <source>
        <dbReference type="RuleBase" id="RU362027"/>
    </source>
</evidence>
<dbReference type="InterPro" id="IPR029044">
    <property type="entry name" value="Nucleotide-diphossugar_trans"/>
</dbReference>
<dbReference type="InterPro" id="IPR050748">
    <property type="entry name" value="Glycosyltrans_8_dom-fam"/>
</dbReference>
<evidence type="ECO:0000313" key="8">
    <source>
        <dbReference type="EMBL" id="RYR00091.1"/>
    </source>
</evidence>
<dbReference type="AlphaFoldDB" id="A0A444YDV3"/>
<evidence type="ECO:0000256" key="4">
    <source>
        <dbReference type="ARBA" id="ARBA00022676"/>
    </source>
</evidence>
<protein>
    <recommendedName>
        <fullName evidence="7">Hexosyltransferase</fullName>
        <ecNumber evidence="7">2.4.1.-</ecNumber>
    </recommendedName>
</protein>
<organism evidence="8 9">
    <name type="scientific">Arachis hypogaea</name>
    <name type="common">Peanut</name>
    <dbReference type="NCBI Taxonomy" id="3818"/>
    <lineage>
        <taxon>Eukaryota</taxon>
        <taxon>Viridiplantae</taxon>
        <taxon>Streptophyta</taxon>
        <taxon>Embryophyta</taxon>
        <taxon>Tracheophyta</taxon>
        <taxon>Spermatophyta</taxon>
        <taxon>Magnoliopsida</taxon>
        <taxon>eudicotyledons</taxon>
        <taxon>Gunneridae</taxon>
        <taxon>Pentapetalae</taxon>
        <taxon>rosids</taxon>
        <taxon>fabids</taxon>
        <taxon>Fabales</taxon>
        <taxon>Fabaceae</taxon>
        <taxon>Papilionoideae</taxon>
        <taxon>50 kb inversion clade</taxon>
        <taxon>dalbergioids sensu lato</taxon>
        <taxon>Dalbergieae</taxon>
        <taxon>Pterocarpus clade</taxon>
        <taxon>Arachis</taxon>
    </lineage>
</organism>